<name>Q4RQ67_TETNG</name>
<keyword evidence="1" id="KW-0732">Signal</keyword>
<evidence type="ECO:0000256" key="1">
    <source>
        <dbReference type="SAM" id="SignalP"/>
    </source>
</evidence>
<reference evidence="2" key="2">
    <citation type="submission" date="2004-02" db="EMBL/GenBank/DDBJ databases">
        <authorList>
            <consortium name="Genoscope"/>
            <consortium name="Whitehead Institute Centre for Genome Research"/>
        </authorList>
    </citation>
    <scope>NUCLEOTIDE SEQUENCE</scope>
</reference>
<comment type="caution">
    <text evidence="2">The sequence shown here is derived from an EMBL/GenBank/DDBJ whole genome shotgun (WGS) entry which is preliminary data.</text>
</comment>
<dbReference type="AlphaFoldDB" id="Q4RQ67"/>
<gene>
    <name evidence="2" type="ORF">GSTENG00030750001</name>
</gene>
<dbReference type="HOGENOM" id="CLU_006130_1_1_1"/>
<evidence type="ECO:0000313" key="2">
    <source>
        <dbReference type="EMBL" id="CAG09465.1"/>
    </source>
</evidence>
<dbReference type="KEGG" id="tng:GSTEN00030750G001"/>
<organism evidence="2">
    <name type="scientific">Tetraodon nigroviridis</name>
    <name type="common">Spotted green pufferfish</name>
    <name type="synonym">Chelonodon nigroviridis</name>
    <dbReference type="NCBI Taxonomy" id="99883"/>
    <lineage>
        <taxon>Eukaryota</taxon>
        <taxon>Metazoa</taxon>
        <taxon>Chordata</taxon>
        <taxon>Craniata</taxon>
        <taxon>Vertebrata</taxon>
        <taxon>Euteleostomi</taxon>
        <taxon>Actinopterygii</taxon>
        <taxon>Neopterygii</taxon>
        <taxon>Teleostei</taxon>
        <taxon>Neoteleostei</taxon>
        <taxon>Acanthomorphata</taxon>
        <taxon>Eupercaria</taxon>
        <taxon>Tetraodontiformes</taxon>
        <taxon>Tetradontoidea</taxon>
        <taxon>Tetraodontidae</taxon>
        <taxon>Tetraodon</taxon>
    </lineage>
</organism>
<feature type="chain" id="PRO_5004242488" evidence="1">
    <location>
        <begin position="24"/>
        <end position="58"/>
    </location>
</feature>
<sequence length="58" mass="6233">MAPRAVWLLVALSAVLNVRSCCAFSCPAICRCSQHTFQCSRDTQLAPRAAAARAVARL</sequence>
<reference evidence="2" key="1">
    <citation type="journal article" date="2004" name="Nature">
        <title>Genome duplication in the teleost fish Tetraodon nigroviridis reveals the early vertebrate proto-karyotype.</title>
        <authorList>
            <person name="Jaillon O."/>
            <person name="Aury J.-M."/>
            <person name="Brunet F."/>
            <person name="Petit J.-L."/>
            <person name="Stange-Thomann N."/>
            <person name="Mauceli E."/>
            <person name="Bouneau L."/>
            <person name="Fischer C."/>
            <person name="Ozouf-Costaz C."/>
            <person name="Bernot A."/>
            <person name="Nicaud S."/>
            <person name="Jaffe D."/>
            <person name="Fisher S."/>
            <person name="Lutfalla G."/>
            <person name="Dossat C."/>
            <person name="Segurens B."/>
            <person name="Dasilva C."/>
            <person name="Salanoubat M."/>
            <person name="Levy M."/>
            <person name="Boudet N."/>
            <person name="Castellano S."/>
            <person name="Anthouard V."/>
            <person name="Jubin C."/>
            <person name="Castelli V."/>
            <person name="Katinka M."/>
            <person name="Vacherie B."/>
            <person name="Biemont C."/>
            <person name="Skalli Z."/>
            <person name="Cattolico L."/>
            <person name="Poulain J."/>
            <person name="De Berardinis V."/>
            <person name="Cruaud C."/>
            <person name="Duprat S."/>
            <person name="Brottier P."/>
            <person name="Coutanceau J.-P."/>
            <person name="Gouzy J."/>
            <person name="Parra G."/>
            <person name="Lardier G."/>
            <person name="Chapple C."/>
            <person name="McKernan K.J."/>
            <person name="McEwan P."/>
            <person name="Bosak S."/>
            <person name="Kellis M."/>
            <person name="Volff J.-N."/>
            <person name="Guigo R."/>
            <person name="Zody M.C."/>
            <person name="Mesirov J."/>
            <person name="Lindblad-Toh K."/>
            <person name="Birren B."/>
            <person name="Nusbaum C."/>
            <person name="Kahn D."/>
            <person name="Robinson-Rechavi M."/>
            <person name="Laudet V."/>
            <person name="Schachter V."/>
            <person name="Quetier F."/>
            <person name="Saurin W."/>
            <person name="Scarpelli C."/>
            <person name="Wincker P."/>
            <person name="Lander E.S."/>
            <person name="Weissenbach J."/>
            <person name="Roest Crollius H."/>
        </authorList>
    </citation>
    <scope>NUCLEOTIDE SEQUENCE [LARGE SCALE GENOMIC DNA]</scope>
</reference>
<accession>Q4RQ67</accession>
<dbReference type="EMBL" id="CAAE01015006">
    <property type="protein sequence ID" value="CAG09465.1"/>
    <property type="molecule type" value="Genomic_DNA"/>
</dbReference>
<protein>
    <submittedName>
        <fullName evidence="2">(spotted green pufferfish) hypothetical protein</fullName>
    </submittedName>
</protein>
<feature type="signal peptide" evidence="1">
    <location>
        <begin position="1"/>
        <end position="23"/>
    </location>
</feature>
<proteinExistence type="predicted"/>